<feature type="compositionally biased region" description="Polar residues" evidence="1">
    <location>
        <begin position="1"/>
        <end position="11"/>
    </location>
</feature>
<reference evidence="3" key="1">
    <citation type="journal article" date="2009" name="Genome Res.">
        <title>Comparative genomic analyses of the human fungal pathogens Coccidioides and their relatives.</title>
        <authorList>
            <person name="Sharpton T.J."/>
            <person name="Stajich J.E."/>
            <person name="Rounsley S.D."/>
            <person name="Gardner M.J."/>
            <person name="Wortman J.R."/>
            <person name="Jordar V.S."/>
            <person name="Maiti R."/>
            <person name="Kodira C.D."/>
            <person name="Neafsey D.E."/>
            <person name="Zeng Q."/>
            <person name="Hung C.-Y."/>
            <person name="McMahan C."/>
            <person name="Muszewska A."/>
            <person name="Grynberg M."/>
            <person name="Mandel M.A."/>
            <person name="Kellner E.M."/>
            <person name="Barker B.M."/>
            <person name="Galgiani J.N."/>
            <person name="Orbach M.J."/>
            <person name="Kirkland T.N."/>
            <person name="Cole G.T."/>
            <person name="Henn M.R."/>
            <person name="Birren B.W."/>
            <person name="Taylor J.W."/>
        </authorList>
    </citation>
    <scope>NUCLEOTIDE SEQUENCE [LARGE SCALE GENOMIC DNA]</scope>
    <source>
        <strain evidence="3">UAMH 1704</strain>
    </source>
</reference>
<evidence type="ECO:0000256" key="1">
    <source>
        <dbReference type="SAM" id="MobiDB-lite"/>
    </source>
</evidence>
<protein>
    <submittedName>
        <fullName evidence="2">Uncharacterized protein</fullName>
    </submittedName>
</protein>
<dbReference type="VEuPathDB" id="FungiDB:UREG_00872"/>
<sequence>MTVPSTDQEVQSEAYDELKAKEEGDPVYREQLRREGRSLAYPNFIWGPPSHLLIQAETPPPPPIKYDQLYKIEITVFERYVISTPVIGGFYHKSFLFEDNGIPKITPGPAPDARDRWGSEVRIQYLGPEPDPPTFAKDGDKVRVQIMEPGATDQDEPAPRGYLHRLLNYSVGTTQYAGPDYITFTLELLPS</sequence>
<gene>
    <name evidence="2" type="ORF">UREG_00872</name>
</gene>
<evidence type="ECO:0000313" key="2">
    <source>
        <dbReference type="EMBL" id="EEP76025.1"/>
    </source>
</evidence>
<dbReference type="EMBL" id="CH476615">
    <property type="protein sequence ID" value="EEP76025.1"/>
    <property type="molecule type" value="Genomic_DNA"/>
</dbReference>
<proteinExistence type="predicted"/>
<dbReference type="KEGG" id="ure:UREG_00872"/>
<evidence type="ECO:0000313" key="3">
    <source>
        <dbReference type="Proteomes" id="UP000002058"/>
    </source>
</evidence>
<name>C4JEX2_UNCRE</name>
<dbReference type="InParanoid" id="C4JEX2"/>
<feature type="compositionally biased region" description="Basic and acidic residues" evidence="1">
    <location>
        <begin position="16"/>
        <end position="28"/>
    </location>
</feature>
<feature type="region of interest" description="Disordered" evidence="1">
    <location>
        <begin position="1"/>
        <end position="28"/>
    </location>
</feature>
<organism evidence="2 3">
    <name type="scientific">Uncinocarpus reesii (strain UAMH 1704)</name>
    <dbReference type="NCBI Taxonomy" id="336963"/>
    <lineage>
        <taxon>Eukaryota</taxon>
        <taxon>Fungi</taxon>
        <taxon>Dikarya</taxon>
        <taxon>Ascomycota</taxon>
        <taxon>Pezizomycotina</taxon>
        <taxon>Eurotiomycetes</taxon>
        <taxon>Eurotiomycetidae</taxon>
        <taxon>Onygenales</taxon>
        <taxon>Onygenaceae</taxon>
        <taxon>Uncinocarpus</taxon>
    </lineage>
</organism>
<dbReference type="OrthoDB" id="10586856at2759"/>
<dbReference type="GeneID" id="8437671"/>
<keyword evidence="3" id="KW-1185">Reference proteome</keyword>
<accession>C4JEX2</accession>
<dbReference type="HOGENOM" id="CLU_1422407_0_0_1"/>
<dbReference type="RefSeq" id="XP_002541358.1">
    <property type="nucleotide sequence ID" value="XM_002541312.1"/>
</dbReference>
<dbReference type="Proteomes" id="UP000002058">
    <property type="component" value="Unassembled WGS sequence"/>
</dbReference>
<dbReference type="AlphaFoldDB" id="C4JEX2"/>